<evidence type="ECO:0000313" key="3">
    <source>
        <dbReference type="Proteomes" id="UP000550707"/>
    </source>
</evidence>
<gene>
    <name evidence="2" type="ORF">HJG59_004906</name>
</gene>
<dbReference type="InterPro" id="IPR040261">
    <property type="entry name" value="FAM240"/>
</dbReference>
<evidence type="ECO:0000313" key="2">
    <source>
        <dbReference type="EMBL" id="KAF6433385.1"/>
    </source>
</evidence>
<proteinExistence type="predicted"/>
<sequence>MAVLAARGAWHGGLQGPLCKEGVPRACAGNPSKSAIGEIPQLTGGKKQGMNNQYIRREVFCCETCHELKSFWEKEISKQTWYREREEDRQGKSALRKLREEWKRRLEERLRMLDNPEEKQKQANTAGWKPPASSQR</sequence>
<dbReference type="AlphaFoldDB" id="A0A7J8EDN8"/>
<feature type="compositionally biased region" description="Basic and acidic residues" evidence="1">
    <location>
        <begin position="111"/>
        <end position="121"/>
    </location>
</feature>
<keyword evidence="3" id="KW-1185">Reference proteome</keyword>
<dbReference type="PANTHER" id="PTHR40387">
    <property type="entry name" value="PROTEIN FAM240B"/>
    <property type="match status" value="1"/>
</dbReference>
<feature type="region of interest" description="Disordered" evidence="1">
    <location>
        <begin position="111"/>
        <end position="136"/>
    </location>
</feature>
<comment type="caution">
    <text evidence="2">The sequence shown here is derived from an EMBL/GenBank/DDBJ whole genome shotgun (WGS) entry which is preliminary data.</text>
</comment>
<dbReference type="Proteomes" id="UP000550707">
    <property type="component" value="Unassembled WGS sequence"/>
</dbReference>
<organism evidence="2 3">
    <name type="scientific">Molossus molossus</name>
    <name type="common">Pallas' mastiff bat</name>
    <name type="synonym">Vespertilio molossus</name>
    <dbReference type="NCBI Taxonomy" id="27622"/>
    <lineage>
        <taxon>Eukaryota</taxon>
        <taxon>Metazoa</taxon>
        <taxon>Chordata</taxon>
        <taxon>Craniata</taxon>
        <taxon>Vertebrata</taxon>
        <taxon>Euteleostomi</taxon>
        <taxon>Mammalia</taxon>
        <taxon>Eutheria</taxon>
        <taxon>Laurasiatheria</taxon>
        <taxon>Chiroptera</taxon>
        <taxon>Yangochiroptera</taxon>
        <taxon>Molossidae</taxon>
        <taxon>Molossus</taxon>
    </lineage>
</organism>
<dbReference type="InParanoid" id="A0A7J8EDN8"/>
<name>A0A7J8EDN8_MOLMO</name>
<accession>A0A7J8EDN8</accession>
<dbReference type="EMBL" id="JACASF010000014">
    <property type="protein sequence ID" value="KAF6433385.1"/>
    <property type="molecule type" value="Genomic_DNA"/>
</dbReference>
<reference evidence="2 3" key="1">
    <citation type="journal article" date="2020" name="Nature">
        <title>Six reference-quality genomes reveal evolution of bat adaptations.</title>
        <authorList>
            <person name="Jebb D."/>
            <person name="Huang Z."/>
            <person name="Pippel M."/>
            <person name="Hughes G.M."/>
            <person name="Lavrichenko K."/>
            <person name="Devanna P."/>
            <person name="Winkler S."/>
            <person name="Jermiin L.S."/>
            <person name="Skirmuntt E.C."/>
            <person name="Katzourakis A."/>
            <person name="Burkitt-Gray L."/>
            <person name="Ray D.A."/>
            <person name="Sullivan K.A.M."/>
            <person name="Roscito J.G."/>
            <person name="Kirilenko B.M."/>
            <person name="Davalos L.M."/>
            <person name="Corthals A.P."/>
            <person name="Power M.L."/>
            <person name="Jones G."/>
            <person name="Ransome R.D."/>
            <person name="Dechmann D.K.N."/>
            <person name="Locatelli A.G."/>
            <person name="Puechmaille S.J."/>
            <person name="Fedrigo O."/>
            <person name="Jarvis E.D."/>
            <person name="Hiller M."/>
            <person name="Vernes S.C."/>
            <person name="Myers E.W."/>
            <person name="Teeling E.C."/>
        </authorList>
    </citation>
    <scope>NUCLEOTIDE SEQUENCE [LARGE SCALE GENOMIC DNA]</scope>
    <source>
        <strain evidence="2">MMolMol1</strain>
        <tissue evidence="2">Muscle</tissue>
    </source>
</reference>
<evidence type="ECO:0000256" key="1">
    <source>
        <dbReference type="SAM" id="MobiDB-lite"/>
    </source>
</evidence>
<dbReference type="PANTHER" id="PTHR40387:SF1">
    <property type="entry name" value="PROTEIN FAM240B"/>
    <property type="match status" value="1"/>
</dbReference>
<protein>
    <submittedName>
        <fullName evidence="2">Family with sequence similarity 240 member B</fullName>
    </submittedName>
</protein>